<comment type="caution">
    <text evidence="1">The sequence shown here is derived from an EMBL/GenBank/DDBJ whole genome shotgun (WGS) entry which is preliminary data.</text>
</comment>
<sequence>MIKERTLLITVDLPQGATFQQALDQLGLSAGEVDEEYGLVALDPDRGKYVLLVAESAAARQGWSEAEGVSGPFADPKIEPFWLP</sequence>
<dbReference type="AlphaFoldDB" id="A0A101SSJ3"/>
<proteinExistence type="predicted"/>
<protein>
    <submittedName>
        <fullName evidence="1">Uncharacterized protein</fullName>
    </submittedName>
</protein>
<keyword evidence="2" id="KW-1185">Reference proteome</keyword>
<dbReference type="RefSeq" id="WP_055633800.1">
    <property type="nucleotide sequence ID" value="NZ_KQ948775.1"/>
</dbReference>
<evidence type="ECO:0000313" key="1">
    <source>
        <dbReference type="EMBL" id="KUN79278.1"/>
    </source>
</evidence>
<accession>A0A101SSJ3</accession>
<gene>
    <name evidence="1" type="ORF">AQJ64_29880</name>
</gene>
<dbReference type="OrthoDB" id="583435at2"/>
<evidence type="ECO:0000313" key="2">
    <source>
        <dbReference type="Proteomes" id="UP000052982"/>
    </source>
</evidence>
<reference evidence="1 2" key="1">
    <citation type="submission" date="2015-10" db="EMBL/GenBank/DDBJ databases">
        <title>Draft genome sequence of Streptomyces griseoruber DSM 40281, type strain for the species Streptomyces griseoruber.</title>
        <authorList>
            <person name="Ruckert C."/>
            <person name="Winkler A."/>
            <person name="Kalinowski J."/>
            <person name="Kampfer P."/>
            <person name="Glaeser S."/>
        </authorList>
    </citation>
    <scope>NUCLEOTIDE SEQUENCE [LARGE SCALE GENOMIC DNA]</scope>
    <source>
        <strain evidence="1 2">DSM 40281</strain>
    </source>
</reference>
<dbReference type="EMBL" id="LMWW01000049">
    <property type="protein sequence ID" value="KUN79278.1"/>
    <property type="molecule type" value="Genomic_DNA"/>
</dbReference>
<name>A0A101SSJ3_9ACTN</name>
<organism evidence="1 2">
    <name type="scientific">Streptomyces griseoruber</name>
    <dbReference type="NCBI Taxonomy" id="1943"/>
    <lineage>
        <taxon>Bacteria</taxon>
        <taxon>Bacillati</taxon>
        <taxon>Actinomycetota</taxon>
        <taxon>Actinomycetes</taxon>
        <taxon>Kitasatosporales</taxon>
        <taxon>Streptomycetaceae</taxon>
        <taxon>Streptomyces</taxon>
    </lineage>
</organism>
<dbReference type="Proteomes" id="UP000052982">
    <property type="component" value="Unassembled WGS sequence"/>
</dbReference>